<dbReference type="Gene3D" id="3.90.700.10">
    <property type="entry name" value="Succinate dehydrogenase/fumarate reductase flavoprotein, catalytic domain"/>
    <property type="match status" value="1"/>
</dbReference>
<comment type="similarity">
    <text evidence="3 18">Belongs to the FAD-dependent oxidoreductase 2 family. FRD/SDH subfamily.</text>
</comment>
<feature type="binding site" evidence="15">
    <location>
        <position position="353"/>
    </location>
    <ligand>
        <name>substrate</name>
    </ligand>
</feature>
<dbReference type="GO" id="GO:0033765">
    <property type="term" value="F:steroid dehydrogenase activity, acting on the CH-CH group of donors"/>
    <property type="evidence" value="ECO:0007669"/>
    <property type="project" value="UniProtKB-ARBA"/>
</dbReference>
<evidence type="ECO:0000256" key="13">
    <source>
        <dbReference type="NCBIfam" id="TIGR01816"/>
    </source>
</evidence>
<dbReference type="GO" id="GO:0005886">
    <property type="term" value="C:plasma membrane"/>
    <property type="evidence" value="ECO:0007669"/>
    <property type="project" value="TreeGrafter"/>
</dbReference>
<feature type="modified residue" description="Tele-8alpha-FAD histidine" evidence="17">
    <location>
        <position position="42"/>
    </location>
</feature>
<keyword evidence="11 18" id="KW-0472">Membrane</keyword>
<dbReference type="InterPro" id="IPR030664">
    <property type="entry name" value="SdhA/FrdA/AprA"/>
</dbReference>
<dbReference type="PIRSF" id="PIRSF000171">
    <property type="entry name" value="SDHA_APRA_LASPO"/>
    <property type="match status" value="1"/>
</dbReference>
<dbReference type="PROSITE" id="PS00504">
    <property type="entry name" value="FRD_SDH_FAD_BINDING"/>
    <property type="match status" value="1"/>
</dbReference>
<comment type="pathway">
    <text evidence="2 18">Carbohydrate metabolism; tricarboxylic acid cycle; fumarate from succinate (bacterial route): step 1/1.</text>
</comment>
<keyword evidence="6 18" id="KW-0813">Transport</keyword>
<organism evidence="21 22">
    <name type="scientific">Goodfellowiella coeruleoviolacea</name>
    <dbReference type="NCBI Taxonomy" id="334858"/>
    <lineage>
        <taxon>Bacteria</taxon>
        <taxon>Bacillati</taxon>
        <taxon>Actinomycetota</taxon>
        <taxon>Actinomycetes</taxon>
        <taxon>Pseudonocardiales</taxon>
        <taxon>Pseudonocardiaceae</taxon>
        <taxon>Goodfellowiella</taxon>
    </lineage>
</organism>
<feature type="binding site" evidence="16">
    <location>
        <begin position="12"/>
        <end position="17"/>
    </location>
    <ligand>
        <name>FAD</name>
        <dbReference type="ChEBI" id="CHEBI:57692"/>
    </ligand>
</feature>
<evidence type="ECO:0000259" key="19">
    <source>
        <dbReference type="Pfam" id="PF00890"/>
    </source>
</evidence>
<dbReference type="GO" id="GO:0006099">
    <property type="term" value="P:tricarboxylic acid cycle"/>
    <property type="evidence" value="ECO:0007669"/>
    <property type="project" value="UniProtKB-UniRule"/>
</dbReference>
<dbReference type="GO" id="GO:0009055">
    <property type="term" value="F:electron transfer activity"/>
    <property type="evidence" value="ECO:0007669"/>
    <property type="project" value="TreeGrafter"/>
</dbReference>
<proteinExistence type="inferred from homology"/>
<feature type="binding site" evidence="16">
    <location>
        <begin position="399"/>
        <end position="400"/>
    </location>
    <ligand>
        <name>FAD</name>
        <dbReference type="ChEBI" id="CHEBI:57692"/>
    </ligand>
</feature>
<evidence type="ECO:0000313" key="22">
    <source>
        <dbReference type="Proteomes" id="UP001206128"/>
    </source>
</evidence>
<keyword evidence="18" id="KW-0816">Tricarboxylic acid cycle</keyword>
<keyword evidence="9 18" id="KW-0249">Electron transport</keyword>
<evidence type="ECO:0000256" key="6">
    <source>
        <dbReference type="ARBA" id="ARBA00022448"/>
    </source>
</evidence>
<feature type="binding site" evidence="16">
    <location>
        <position position="221"/>
    </location>
    <ligand>
        <name>FAD</name>
        <dbReference type="ChEBI" id="CHEBI:57692"/>
    </ligand>
</feature>
<feature type="binding site" evidence="15">
    <location>
        <position position="242"/>
    </location>
    <ligand>
        <name>substrate</name>
    </ligand>
</feature>
<name>A0AAE3KGJ2_9PSEU</name>
<evidence type="ECO:0000256" key="11">
    <source>
        <dbReference type="ARBA" id="ARBA00023136"/>
    </source>
</evidence>
<gene>
    <name evidence="21" type="ORF">LX83_002372</name>
</gene>
<comment type="catalytic activity">
    <reaction evidence="12 18">
        <text>a quinone + succinate = fumarate + a quinol</text>
        <dbReference type="Rhea" id="RHEA:40523"/>
        <dbReference type="ChEBI" id="CHEBI:24646"/>
        <dbReference type="ChEBI" id="CHEBI:29806"/>
        <dbReference type="ChEBI" id="CHEBI:30031"/>
        <dbReference type="ChEBI" id="CHEBI:132124"/>
        <dbReference type="EC" id="1.3.5.1"/>
    </reaction>
</comment>
<dbReference type="GO" id="GO:0050660">
    <property type="term" value="F:flavin adenine dinucleotide binding"/>
    <property type="evidence" value="ECO:0007669"/>
    <property type="project" value="UniProtKB-UniRule"/>
</dbReference>
<dbReference type="GO" id="GO:0009061">
    <property type="term" value="P:anaerobic respiration"/>
    <property type="evidence" value="ECO:0007669"/>
    <property type="project" value="TreeGrafter"/>
</dbReference>
<dbReference type="SUPFAM" id="SSF56425">
    <property type="entry name" value="Succinate dehydrogenase/fumarate reductase flavoprotein, catalytic domain"/>
    <property type="match status" value="1"/>
</dbReference>
<evidence type="ECO:0000256" key="7">
    <source>
        <dbReference type="ARBA" id="ARBA00022630"/>
    </source>
</evidence>
<dbReference type="InterPro" id="IPR036188">
    <property type="entry name" value="FAD/NAD-bd_sf"/>
</dbReference>
<dbReference type="Pfam" id="PF02910">
    <property type="entry name" value="Succ_DH_flav_C"/>
    <property type="match status" value="1"/>
</dbReference>
<evidence type="ECO:0000259" key="20">
    <source>
        <dbReference type="Pfam" id="PF02910"/>
    </source>
</evidence>
<feature type="binding site" evidence="16">
    <location>
        <begin position="34"/>
        <end position="49"/>
    </location>
    <ligand>
        <name>FAD</name>
        <dbReference type="ChEBI" id="CHEBI:57692"/>
    </ligand>
</feature>
<dbReference type="NCBIfam" id="TIGR01816">
    <property type="entry name" value="sdhA_forward"/>
    <property type="match status" value="1"/>
</dbReference>
<comment type="subcellular location">
    <subcellularLocation>
        <location evidence="1">Membrane</location>
        <topology evidence="1">Peripheral membrane protein</topology>
    </subcellularLocation>
</comment>
<dbReference type="AlphaFoldDB" id="A0AAE3KGJ2"/>
<evidence type="ECO:0000256" key="5">
    <source>
        <dbReference type="ARBA" id="ARBA00019965"/>
    </source>
</evidence>
<evidence type="ECO:0000256" key="10">
    <source>
        <dbReference type="ARBA" id="ARBA00023002"/>
    </source>
</evidence>
<dbReference type="PRINTS" id="PR00368">
    <property type="entry name" value="FADPNR"/>
</dbReference>
<evidence type="ECO:0000256" key="9">
    <source>
        <dbReference type="ARBA" id="ARBA00022982"/>
    </source>
</evidence>
<dbReference type="GO" id="GO:0008177">
    <property type="term" value="F:succinate dehydrogenase (quinone) activity"/>
    <property type="evidence" value="ECO:0007669"/>
    <property type="project" value="UniProtKB-EC"/>
</dbReference>
<dbReference type="GO" id="GO:0022900">
    <property type="term" value="P:electron transport chain"/>
    <property type="evidence" value="ECO:0007669"/>
    <property type="project" value="UniProtKB-UniRule"/>
</dbReference>
<dbReference type="RefSeq" id="WP_253770398.1">
    <property type="nucleotide sequence ID" value="NZ_JAMTCK010000005.1"/>
</dbReference>
<dbReference type="Pfam" id="PF00890">
    <property type="entry name" value="FAD_binding_2"/>
    <property type="match status" value="1"/>
</dbReference>
<evidence type="ECO:0000256" key="8">
    <source>
        <dbReference type="ARBA" id="ARBA00022827"/>
    </source>
</evidence>
<dbReference type="InterPro" id="IPR015939">
    <property type="entry name" value="Fum_Rdtase/Succ_DH_flav-like_C"/>
</dbReference>
<feature type="domain" description="Fumarate reductase/succinate dehydrogenase flavoprotein-like C-terminal" evidence="20">
    <location>
        <begin position="454"/>
        <end position="583"/>
    </location>
</feature>
<dbReference type="PRINTS" id="PR00411">
    <property type="entry name" value="PNDRDTASEI"/>
</dbReference>
<feature type="active site" description="Proton acceptor" evidence="14">
    <location>
        <position position="286"/>
    </location>
</feature>
<evidence type="ECO:0000256" key="16">
    <source>
        <dbReference type="PIRSR" id="PIRSR611281-3"/>
    </source>
</evidence>
<accession>A0AAE3KGJ2</accession>
<dbReference type="InterPro" id="IPR011281">
    <property type="entry name" value="Succ_DH_flav_su_fwd"/>
</dbReference>
<evidence type="ECO:0000256" key="17">
    <source>
        <dbReference type="PIRSR" id="PIRSR611281-4"/>
    </source>
</evidence>
<feature type="binding site" evidence="16">
    <location>
        <position position="383"/>
    </location>
    <ligand>
        <name>FAD</name>
        <dbReference type="ChEBI" id="CHEBI:57692"/>
    </ligand>
</feature>
<dbReference type="InterPro" id="IPR014006">
    <property type="entry name" value="Succ_Dhase_FrdA_Gneg"/>
</dbReference>
<dbReference type="SUPFAM" id="SSF46977">
    <property type="entry name" value="Succinate dehydrogenase/fumarate reductase flavoprotein C-terminal domain"/>
    <property type="match status" value="1"/>
</dbReference>
<evidence type="ECO:0000256" key="18">
    <source>
        <dbReference type="RuleBase" id="RU362051"/>
    </source>
</evidence>
<dbReference type="InterPro" id="IPR037099">
    <property type="entry name" value="Fum_R/Succ_DH_flav-like_C_sf"/>
</dbReference>
<evidence type="ECO:0000256" key="15">
    <source>
        <dbReference type="PIRSR" id="PIRSR611281-2"/>
    </source>
</evidence>
<reference evidence="21" key="1">
    <citation type="submission" date="2022-06" db="EMBL/GenBank/DDBJ databases">
        <title>Genomic Encyclopedia of Archaeal and Bacterial Type Strains, Phase II (KMG-II): from individual species to whole genera.</title>
        <authorList>
            <person name="Goeker M."/>
        </authorList>
    </citation>
    <scope>NUCLEOTIDE SEQUENCE</scope>
    <source>
        <strain evidence="21">DSM 43935</strain>
    </source>
</reference>
<dbReference type="Gene3D" id="1.20.58.100">
    <property type="entry name" value="Fumarate reductase/succinate dehydrogenase flavoprotein-like, C-terminal domain"/>
    <property type="match status" value="1"/>
</dbReference>
<evidence type="ECO:0000256" key="3">
    <source>
        <dbReference type="ARBA" id="ARBA00008040"/>
    </source>
</evidence>
<dbReference type="SUPFAM" id="SSF51905">
    <property type="entry name" value="FAD/NAD(P)-binding domain"/>
    <property type="match status" value="1"/>
</dbReference>
<comment type="caution">
    <text evidence="21">The sequence shown here is derived from an EMBL/GenBank/DDBJ whole genome shotgun (WGS) entry which is preliminary data.</text>
</comment>
<comment type="cofactor">
    <cofactor evidence="16">
        <name>FAD</name>
        <dbReference type="ChEBI" id="CHEBI:57692"/>
    </cofactor>
    <text evidence="16">Flavinylated by SdhE, about 5% flavinylation occurs in the absence of SdhE.</text>
</comment>
<dbReference type="Gene3D" id="4.10.80.40">
    <property type="entry name" value="succinate dehydrogenase protein domain"/>
    <property type="match status" value="1"/>
</dbReference>
<keyword evidence="22" id="KW-1185">Reference proteome</keyword>
<dbReference type="EC" id="1.3.5.1" evidence="4 18"/>
<feature type="binding site" evidence="15">
    <location>
        <position position="254"/>
    </location>
    <ligand>
        <name>substrate</name>
    </ligand>
</feature>
<keyword evidence="8 16" id="KW-0274">FAD</keyword>
<evidence type="ECO:0000256" key="12">
    <source>
        <dbReference type="ARBA" id="ARBA00049220"/>
    </source>
</evidence>
<dbReference type="FunFam" id="1.20.58.100:FF:000001">
    <property type="entry name" value="Succinate dehydrogenase flavoprotein subunit (SdhA)"/>
    <property type="match status" value="1"/>
</dbReference>
<evidence type="ECO:0000256" key="14">
    <source>
        <dbReference type="PIRSR" id="PIRSR000171-1"/>
    </source>
</evidence>
<evidence type="ECO:0000313" key="21">
    <source>
        <dbReference type="EMBL" id="MCP2165514.1"/>
    </source>
</evidence>
<feature type="domain" description="FAD-dependent oxidoreductase 2 FAD-binding" evidence="19">
    <location>
        <begin position="7"/>
        <end position="400"/>
    </location>
</feature>
<evidence type="ECO:0000256" key="4">
    <source>
        <dbReference type="ARBA" id="ARBA00012792"/>
    </source>
</evidence>
<dbReference type="PANTHER" id="PTHR11632:SF51">
    <property type="entry name" value="SUCCINATE DEHYDROGENASE [UBIQUINONE] FLAVOPROTEIN SUBUNIT, MITOCHONDRIAL"/>
    <property type="match status" value="1"/>
</dbReference>
<sequence>MQFHKYDVVIVGAGGAGMRAAIEAGQRARTAVLTKLYPTRSHTGAAQGGMCAALANVEEDNWEWHTFDTIKGGDYLVDQDAAEIMAKEAIDAVLDLEKMGLPFNRTPEGKIDQRRFGGHTRNHGEAAVRRACYAADRTGHMILQTLYQNCVKHGIEFFNEFYVLDICLTETDEGPVCTGAIAYELATGELHVFQAKAVVFATGGFGKVFKTTSNAHTLTGDGMGVVFRKGLPLEDMEFYQFHPTGLAGLGILLTEGARGEGAILRNASGERFMERYAPTIKDLAPRDIVARSMALEVLEGRGAGPNKDYVLLDCTHLGAEVLETKLPDITEFARTYLAVDPVKEPVPVYPTAHYAMGGIPTNVHAEVLRDNENVVPGLYAAGECACVSVHGANRLGTNSLLDINVFGRRAGIAAAEFAANHDFVDLPEAPAKLVEDQLALLLSEHGQERVADIRTELQATMDANASVYRTEETLKQALHDVQALKERYAHITVQDKGKRFNTDLLEAVELGFLLELAEILVVGALARKESRGGHAREDYPNRDDTNFMRHTMAYKQGEGLTADIRLDYKPVTFTRYQPMERKY</sequence>
<dbReference type="EMBL" id="JAMTCK010000005">
    <property type="protein sequence ID" value="MCP2165514.1"/>
    <property type="molecule type" value="Genomic_DNA"/>
</dbReference>
<feature type="binding site" evidence="15">
    <location>
        <position position="394"/>
    </location>
    <ligand>
        <name>substrate</name>
    </ligand>
</feature>
<dbReference type="Proteomes" id="UP001206128">
    <property type="component" value="Unassembled WGS sequence"/>
</dbReference>
<evidence type="ECO:0000256" key="2">
    <source>
        <dbReference type="ARBA" id="ARBA00004894"/>
    </source>
</evidence>
<dbReference type="PANTHER" id="PTHR11632">
    <property type="entry name" value="SUCCINATE DEHYDROGENASE 2 FLAVOPROTEIN SUBUNIT"/>
    <property type="match status" value="1"/>
</dbReference>
<protein>
    <recommendedName>
        <fullName evidence="5 13">Succinate dehydrogenase flavoprotein subunit</fullName>
        <ecNumber evidence="4 18">1.3.5.1</ecNumber>
    </recommendedName>
</protein>
<dbReference type="FunFam" id="3.50.50.60:FF:000016">
    <property type="entry name" value="Succinate dehydrogenase flavoprotein subunit"/>
    <property type="match status" value="1"/>
</dbReference>
<dbReference type="InterPro" id="IPR027477">
    <property type="entry name" value="Succ_DH/fumarate_Rdtase_cat_sf"/>
</dbReference>
<dbReference type="FunFam" id="3.90.700.10:FF:000001">
    <property type="entry name" value="Mitochondrial succinate dehydrogenase flavoprotein subunit"/>
    <property type="match status" value="1"/>
</dbReference>
<evidence type="ECO:0000256" key="1">
    <source>
        <dbReference type="ARBA" id="ARBA00004170"/>
    </source>
</evidence>
<keyword evidence="7 16" id="KW-0285">Flavoprotein</keyword>
<keyword evidence="10 18" id="KW-0560">Oxidoreductase</keyword>
<dbReference type="Gene3D" id="3.50.50.60">
    <property type="entry name" value="FAD/NAD(P)-binding domain"/>
    <property type="match status" value="1"/>
</dbReference>
<dbReference type="InterPro" id="IPR003953">
    <property type="entry name" value="FAD-dep_OxRdtase_2_FAD-bd"/>
</dbReference>
<dbReference type="InterPro" id="IPR003952">
    <property type="entry name" value="FRD_SDH_FAD_BS"/>
</dbReference>
<dbReference type="NCBIfam" id="TIGR01812">
    <property type="entry name" value="sdhA_frdA_Gneg"/>
    <property type="match status" value="1"/>
</dbReference>